<keyword evidence="2" id="KW-1185">Reference proteome</keyword>
<protein>
    <submittedName>
        <fullName evidence="1">Uncharacterized protein</fullName>
    </submittedName>
</protein>
<organism evidence="1 2">
    <name type="scientific">Fusarium solani subsp. cucurbitae</name>
    <name type="common">Neocosmosporum cucurbitae</name>
    <dbReference type="NCBI Taxonomy" id="2747967"/>
    <lineage>
        <taxon>Eukaryota</taxon>
        <taxon>Fungi</taxon>
        <taxon>Dikarya</taxon>
        <taxon>Ascomycota</taxon>
        <taxon>Pezizomycotina</taxon>
        <taxon>Sordariomycetes</taxon>
        <taxon>Hypocreomycetidae</taxon>
        <taxon>Hypocreales</taxon>
        <taxon>Nectriaceae</taxon>
        <taxon>Fusarium</taxon>
        <taxon>Fusarium solani species complex</taxon>
    </lineage>
</organism>
<reference evidence="1" key="1">
    <citation type="submission" date="2021-11" db="EMBL/GenBank/DDBJ databases">
        <title>Fusarium solani-melongenae Genome sequencing and assembly.</title>
        <authorList>
            <person name="Xie S."/>
            <person name="Huang L."/>
            <person name="Zhang X."/>
        </authorList>
    </citation>
    <scope>NUCLEOTIDE SEQUENCE</scope>
    <source>
        <strain evidence="1">CRI 24-3</strain>
    </source>
</reference>
<accession>A0ACD3YQC9</accession>
<evidence type="ECO:0000313" key="1">
    <source>
        <dbReference type="EMBL" id="UPK91090.1"/>
    </source>
</evidence>
<evidence type="ECO:0000313" key="2">
    <source>
        <dbReference type="Proteomes" id="UP000830768"/>
    </source>
</evidence>
<gene>
    <name evidence="1" type="ORF">LCI18_002025</name>
</gene>
<dbReference type="EMBL" id="CP090031">
    <property type="protein sequence ID" value="UPK91090.1"/>
    <property type="molecule type" value="Genomic_DNA"/>
</dbReference>
<name>A0ACD3YQC9_FUSSC</name>
<proteinExistence type="predicted"/>
<sequence length="159" mass="18194">MPWEGMSDIYREVNVVGGIPTVTFQHFWMDLTGNGLGANEDAATMAIEQPMFTPLWASKVVDWSKIDIPAFSVTGWSSLALHLRGTIAAWKGFQSQNKYLWVHAGREWAVYYSDLGQQRQKAFWDRFLKGQHTEVDDWKPIELDVRETCGRSGLNNRAR</sequence>
<dbReference type="Proteomes" id="UP000830768">
    <property type="component" value="Chromosome 2"/>
</dbReference>